<gene>
    <name evidence="1" type="ORF">NDU88_003121</name>
</gene>
<dbReference type="Proteomes" id="UP001066276">
    <property type="component" value="Chromosome 2_2"/>
</dbReference>
<protein>
    <submittedName>
        <fullName evidence="1">Uncharacterized protein</fullName>
    </submittedName>
</protein>
<reference evidence="1" key="1">
    <citation type="journal article" date="2022" name="bioRxiv">
        <title>Sequencing and chromosome-scale assembly of the giantPleurodeles waltlgenome.</title>
        <authorList>
            <person name="Brown T."/>
            <person name="Elewa A."/>
            <person name="Iarovenko S."/>
            <person name="Subramanian E."/>
            <person name="Araus A.J."/>
            <person name="Petzold A."/>
            <person name="Susuki M."/>
            <person name="Suzuki K.-i.T."/>
            <person name="Hayashi T."/>
            <person name="Toyoda A."/>
            <person name="Oliveira C."/>
            <person name="Osipova E."/>
            <person name="Leigh N.D."/>
            <person name="Simon A."/>
            <person name="Yun M.H."/>
        </authorList>
    </citation>
    <scope>NUCLEOTIDE SEQUENCE</scope>
    <source>
        <strain evidence="1">20211129_DDA</strain>
        <tissue evidence="1">Liver</tissue>
    </source>
</reference>
<dbReference type="AlphaFoldDB" id="A0AAV7UXJ3"/>
<accession>A0AAV7UXJ3</accession>
<sequence length="111" mass="11851">MQLPQIGEALLRRAGPAASQTRPAAVIVLAPRWMLSTCVLHLFFNLMCFREGSLQEAEPLSEASLGALWGPRAGAGWPLVRRALANHVLCLRGAVPFSAGPGAPAHESRTQ</sequence>
<proteinExistence type="predicted"/>
<dbReference type="EMBL" id="JANPWB010000004">
    <property type="protein sequence ID" value="KAJ1193825.1"/>
    <property type="molecule type" value="Genomic_DNA"/>
</dbReference>
<organism evidence="1 2">
    <name type="scientific">Pleurodeles waltl</name>
    <name type="common">Iberian ribbed newt</name>
    <dbReference type="NCBI Taxonomy" id="8319"/>
    <lineage>
        <taxon>Eukaryota</taxon>
        <taxon>Metazoa</taxon>
        <taxon>Chordata</taxon>
        <taxon>Craniata</taxon>
        <taxon>Vertebrata</taxon>
        <taxon>Euteleostomi</taxon>
        <taxon>Amphibia</taxon>
        <taxon>Batrachia</taxon>
        <taxon>Caudata</taxon>
        <taxon>Salamandroidea</taxon>
        <taxon>Salamandridae</taxon>
        <taxon>Pleurodelinae</taxon>
        <taxon>Pleurodeles</taxon>
    </lineage>
</organism>
<name>A0AAV7UXJ3_PLEWA</name>
<evidence type="ECO:0000313" key="1">
    <source>
        <dbReference type="EMBL" id="KAJ1193825.1"/>
    </source>
</evidence>
<evidence type="ECO:0000313" key="2">
    <source>
        <dbReference type="Proteomes" id="UP001066276"/>
    </source>
</evidence>
<comment type="caution">
    <text evidence="1">The sequence shown here is derived from an EMBL/GenBank/DDBJ whole genome shotgun (WGS) entry which is preliminary data.</text>
</comment>
<keyword evidence="2" id="KW-1185">Reference proteome</keyword>